<evidence type="ECO:0000256" key="3">
    <source>
        <dbReference type="RuleBase" id="RU365026"/>
    </source>
</evidence>
<proteinExistence type="inferred from homology"/>
<dbReference type="InterPro" id="IPR016159">
    <property type="entry name" value="Cullin_repeat-like_dom_sf"/>
</dbReference>
<dbReference type="Gene3D" id="1.20.1280.170">
    <property type="entry name" value="Exocyst complex component Exo70"/>
    <property type="match status" value="1"/>
</dbReference>
<feature type="domain" description="Exocyst complex subunit Exo70 C-terminal" evidence="4">
    <location>
        <begin position="15"/>
        <end position="100"/>
    </location>
</feature>
<comment type="similarity">
    <text evidence="1 3">Belongs to the EXO70 family.</text>
</comment>
<dbReference type="GO" id="GO:0000145">
    <property type="term" value="C:exocyst"/>
    <property type="evidence" value="ECO:0007669"/>
    <property type="project" value="InterPro"/>
</dbReference>
<dbReference type="SUPFAM" id="SSF74788">
    <property type="entry name" value="Cullin repeat-like"/>
    <property type="match status" value="1"/>
</dbReference>
<dbReference type="InterPro" id="IPR046364">
    <property type="entry name" value="Exo70_C"/>
</dbReference>
<comment type="function">
    <text evidence="3">Component of the exocyst complex.</text>
</comment>
<dbReference type="GO" id="GO:0005546">
    <property type="term" value="F:phosphatidylinositol-4,5-bisphosphate binding"/>
    <property type="evidence" value="ECO:0007669"/>
    <property type="project" value="InterPro"/>
</dbReference>
<keyword evidence="3" id="KW-0653">Protein transport</keyword>
<evidence type="ECO:0000259" key="4">
    <source>
        <dbReference type="Pfam" id="PF03081"/>
    </source>
</evidence>
<accession>A0A0A8YD69</accession>
<dbReference type="PANTHER" id="PTHR12542:SF112">
    <property type="entry name" value="EXOCYST SUBUNIT EXO70 FAMILY PROTEIN"/>
    <property type="match status" value="1"/>
</dbReference>
<reference evidence="5" key="1">
    <citation type="submission" date="2014-09" db="EMBL/GenBank/DDBJ databases">
        <authorList>
            <person name="Magalhaes I.L.F."/>
            <person name="Oliveira U."/>
            <person name="Santos F.R."/>
            <person name="Vidigal T.H.D.A."/>
            <person name="Brescovit A.D."/>
            <person name="Santos A.J."/>
        </authorList>
    </citation>
    <scope>NUCLEOTIDE SEQUENCE</scope>
    <source>
        <tissue evidence="5">Shoot tissue taken approximately 20 cm above the soil surface</tissue>
    </source>
</reference>
<keyword evidence="2 3" id="KW-0813">Transport</keyword>
<dbReference type="GO" id="GO:0006887">
    <property type="term" value="P:exocytosis"/>
    <property type="evidence" value="ECO:0007669"/>
    <property type="project" value="UniProtKB-KW"/>
</dbReference>
<sequence length="103" mass="11580">MQNTQAESLDAKIAQWIQFYRIGVKLLFAAERKLCDQIFEGKHALKDHCFAELTAKSLSTLPSFGEAVAKSQALPEKLFMLLDMYEATLDLRSELSVVTKADI</sequence>
<dbReference type="AlphaFoldDB" id="A0A0A8YD69"/>
<name>A0A0A8YD69_ARUDO</name>
<dbReference type="EMBL" id="GBRH01274392">
    <property type="protein sequence ID" value="JAD23503.1"/>
    <property type="molecule type" value="Transcribed_RNA"/>
</dbReference>
<keyword evidence="3" id="KW-0268">Exocytosis</keyword>
<dbReference type="PANTHER" id="PTHR12542">
    <property type="entry name" value="EXOCYST COMPLEX PROTEIN EXO70"/>
    <property type="match status" value="1"/>
</dbReference>
<dbReference type="InterPro" id="IPR004140">
    <property type="entry name" value="Exo70"/>
</dbReference>
<evidence type="ECO:0000313" key="5">
    <source>
        <dbReference type="EMBL" id="JAD23503.1"/>
    </source>
</evidence>
<protein>
    <recommendedName>
        <fullName evidence="3">Exocyst subunit Exo70 family protein</fullName>
    </recommendedName>
</protein>
<organism evidence="5">
    <name type="scientific">Arundo donax</name>
    <name type="common">Giant reed</name>
    <name type="synonym">Donax arundinaceus</name>
    <dbReference type="NCBI Taxonomy" id="35708"/>
    <lineage>
        <taxon>Eukaryota</taxon>
        <taxon>Viridiplantae</taxon>
        <taxon>Streptophyta</taxon>
        <taxon>Embryophyta</taxon>
        <taxon>Tracheophyta</taxon>
        <taxon>Spermatophyta</taxon>
        <taxon>Magnoliopsida</taxon>
        <taxon>Liliopsida</taxon>
        <taxon>Poales</taxon>
        <taxon>Poaceae</taxon>
        <taxon>PACMAD clade</taxon>
        <taxon>Arundinoideae</taxon>
        <taxon>Arundineae</taxon>
        <taxon>Arundo</taxon>
    </lineage>
</organism>
<dbReference type="GO" id="GO:0015031">
    <property type="term" value="P:protein transport"/>
    <property type="evidence" value="ECO:0007669"/>
    <property type="project" value="UniProtKB-KW"/>
</dbReference>
<dbReference type="Pfam" id="PF03081">
    <property type="entry name" value="Exo70_C"/>
    <property type="match status" value="1"/>
</dbReference>
<reference evidence="5" key="2">
    <citation type="journal article" date="2015" name="Data Brief">
        <title>Shoot transcriptome of the giant reed, Arundo donax.</title>
        <authorList>
            <person name="Barrero R.A."/>
            <person name="Guerrero F.D."/>
            <person name="Moolhuijzen P."/>
            <person name="Goolsby J.A."/>
            <person name="Tidwell J."/>
            <person name="Bellgard S.E."/>
            <person name="Bellgard M.I."/>
        </authorList>
    </citation>
    <scope>NUCLEOTIDE SEQUENCE</scope>
    <source>
        <tissue evidence="5">Shoot tissue taken approximately 20 cm above the soil surface</tissue>
    </source>
</reference>
<evidence type="ECO:0000256" key="2">
    <source>
        <dbReference type="ARBA" id="ARBA00022448"/>
    </source>
</evidence>
<evidence type="ECO:0000256" key="1">
    <source>
        <dbReference type="ARBA" id="ARBA00006756"/>
    </source>
</evidence>